<evidence type="ECO:0000313" key="3">
    <source>
        <dbReference type="Proteomes" id="UP000008957"/>
    </source>
</evidence>
<dbReference type="EMBL" id="FP929056">
    <property type="protein sequence ID" value="CBL27824.1"/>
    <property type="molecule type" value="Genomic_DNA"/>
</dbReference>
<keyword evidence="1" id="KW-0812">Transmembrane</keyword>
<evidence type="ECO:0000313" key="2">
    <source>
        <dbReference type="EMBL" id="CBL27824.1"/>
    </source>
</evidence>
<proteinExistence type="predicted"/>
<feature type="transmembrane region" description="Helical" evidence="1">
    <location>
        <begin position="96"/>
        <end position="118"/>
    </location>
</feature>
<keyword evidence="1" id="KW-0472">Membrane</keyword>
<dbReference type="KEGG" id="sbr:SY1_03290"/>
<keyword evidence="3" id="KW-1185">Reference proteome</keyword>
<feature type="transmembrane region" description="Helical" evidence="1">
    <location>
        <begin position="32"/>
        <end position="50"/>
    </location>
</feature>
<organism evidence="2 3">
    <name type="scientific">Fretibacterium fastidiosum</name>
    <dbReference type="NCBI Taxonomy" id="651822"/>
    <lineage>
        <taxon>Bacteria</taxon>
        <taxon>Thermotogati</taxon>
        <taxon>Synergistota</taxon>
        <taxon>Synergistia</taxon>
        <taxon>Synergistales</taxon>
        <taxon>Aminobacteriaceae</taxon>
        <taxon>Fretibacterium</taxon>
    </lineage>
</organism>
<sequence>MKNGILWLILKALFPVLFNAVFFLADIQPKNASVWISYVFVHSAYVLLLLTPRFTVRSRSAALFGTTLGGLGLFFFLAELALGSVLIAVRPEGWRTAFFLQLVLSVFHIAALTSTMLADQHTAGGETVREAELRTFKGLLYEMRRAVDEAGEGEEARLLRRTYDLMASSPVRSHPSVLDIERDLEAAIRALPRVGASGENREDIARRAEEIQRLIRERNHLLKRT</sequence>
<protein>
    <submittedName>
        <fullName evidence="2">Uncharacterized protein</fullName>
    </submittedName>
</protein>
<dbReference type="RefSeq" id="WP_015555971.1">
    <property type="nucleotide sequence ID" value="NC_021038.1"/>
</dbReference>
<dbReference type="Proteomes" id="UP000008957">
    <property type="component" value="Chromosome"/>
</dbReference>
<dbReference type="AlphaFoldDB" id="A0AB94IVR9"/>
<reference evidence="2 3" key="2">
    <citation type="submission" date="2010-03" db="EMBL/GenBank/DDBJ databases">
        <authorList>
            <person name="Pajon A."/>
        </authorList>
    </citation>
    <scope>NUCLEOTIDE SEQUENCE [LARGE SCALE GENOMIC DNA]</scope>
    <source>
        <strain evidence="2 3">SGP1</strain>
    </source>
</reference>
<accession>A0AB94IVR9</accession>
<reference evidence="3" key="1">
    <citation type="submission" date="2010-03" db="EMBL/GenBank/DDBJ databases">
        <title>The genome sequence of Synergistetes sp. SGP1.</title>
        <authorList>
            <consortium name="metaHIT consortium -- http://www.metahit.eu/"/>
            <person name="Pajon A."/>
            <person name="Turner K."/>
            <person name="Parkhill J."/>
            <person name="Wade W."/>
            <person name="Vartoukian S."/>
        </authorList>
    </citation>
    <scope>NUCLEOTIDE SEQUENCE [LARGE SCALE GENOMIC DNA]</scope>
    <source>
        <strain evidence="3">SGP1</strain>
    </source>
</reference>
<gene>
    <name evidence="2" type="ORF">SY1_03290</name>
</gene>
<evidence type="ECO:0000256" key="1">
    <source>
        <dbReference type="SAM" id="Phobius"/>
    </source>
</evidence>
<name>A0AB94IVR9_9BACT</name>
<keyword evidence="1" id="KW-1133">Transmembrane helix</keyword>
<feature type="transmembrane region" description="Helical" evidence="1">
    <location>
        <begin position="62"/>
        <end position="89"/>
    </location>
</feature>
<feature type="transmembrane region" description="Helical" evidence="1">
    <location>
        <begin position="6"/>
        <end position="25"/>
    </location>
</feature>